<evidence type="ECO:0000256" key="5">
    <source>
        <dbReference type="ARBA" id="ARBA00022989"/>
    </source>
</evidence>
<keyword evidence="3" id="KW-0813">Transport</keyword>
<feature type="transmembrane region" description="Helical" evidence="8">
    <location>
        <begin position="212"/>
        <end position="238"/>
    </location>
</feature>
<dbReference type="PRINTS" id="PR00171">
    <property type="entry name" value="SUGRTRNSPORT"/>
</dbReference>
<dbReference type="GO" id="GO:0005351">
    <property type="term" value="F:carbohydrate:proton symporter activity"/>
    <property type="evidence" value="ECO:0007669"/>
    <property type="project" value="TreeGrafter"/>
</dbReference>
<evidence type="ECO:0000313" key="10">
    <source>
        <dbReference type="EMBL" id="KAI1617924.1"/>
    </source>
</evidence>
<accession>A0AAN6E4H5</accession>
<dbReference type="PANTHER" id="PTHR48022">
    <property type="entry name" value="PLASTIDIC GLUCOSE TRANSPORTER 4"/>
    <property type="match status" value="1"/>
</dbReference>
<name>A0AAN6E4H5_9EURO</name>
<feature type="transmembrane region" description="Helical" evidence="8">
    <location>
        <begin position="123"/>
        <end position="142"/>
    </location>
</feature>
<keyword evidence="6 8" id="KW-0472">Membrane</keyword>
<feature type="transmembrane region" description="Helical" evidence="8">
    <location>
        <begin position="496"/>
        <end position="517"/>
    </location>
</feature>
<evidence type="ECO:0000256" key="6">
    <source>
        <dbReference type="ARBA" id="ARBA00023136"/>
    </source>
</evidence>
<feature type="transmembrane region" description="Helical" evidence="8">
    <location>
        <begin position="469"/>
        <end position="490"/>
    </location>
</feature>
<feature type="transmembrane region" description="Helical" evidence="8">
    <location>
        <begin position="76"/>
        <end position="103"/>
    </location>
</feature>
<feature type="transmembrane region" description="Helical" evidence="8">
    <location>
        <begin position="438"/>
        <end position="457"/>
    </location>
</feature>
<dbReference type="InterPro" id="IPR005828">
    <property type="entry name" value="MFS_sugar_transport-like"/>
</dbReference>
<gene>
    <name evidence="10" type="ORF">EDD36DRAFT_16899</name>
</gene>
<dbReference type="AlphaFoldDB" id="A0AAN6E4H5"/>
<dbReference type="InterPro" id="IPR020846">
    <property type="entry name" value="MFS_dom"/>
</dbReference>
<dbReference type="InterPro" id="IPR036259">
    <property type="entry name" value="MFS_trans_sf"/>
</dbReference>
<feature type="transmembrane region" description="Helical" evidence="8">
    <location>
        <begin position="244"/>
        <end position="265"/>
    </location>
</feature>
<evidence type="ECO:0000256" key="4">
    <source>
        <dbReference type="ARBA" id="ARBA00022692"/>
    </source>
</evidence>
<evidence type="ECO:0000313" key="11">
    <source>
        <dbReference type="Proteomes" id="UP001203852"/>
    </source>
</evidence>
<feature type="transmembrane region" description="Helical" evidence="8">
    <location>
        <begin position="154"/>
        <end position="173"/>
    </location>
</feature>
<dbReference type="Pfam" id="PF00083">
    <property type="entry name" value="Sugar_tr"/>
    <property type="match status" value="1"/>
</dbReference>
<evidence type="ECO:0000259" key="9">
    <source>
        <dbReference type="PROSITE" id="PS50850"/>
    </source>
</evidence>
<evidence type="ECO:0000256" key="1">
    <source>
        <dbReference type="ARBA" id="ARBA00004141"/>
    </source>
</evidence>
<evidence type="ECO:0000256" key="8">
    <source>
        <dbReference type="SAM" id="Phobius"/>
    </source>
</evidence>
<sequence>MTPTPDLQGFPGYAPVWSFNYKRTRRTGLNLLVQEMDSFCSCTSVSLLLPKVPEHQPYGRLRSIIREPNMLHLTRYNIATTCVIALGSFSYGFGSAVFVTVIGLPGFYDAFELDPTTSHTANILGAVNAVYFTGCALGSLGQSFLADWLGRKKALYVAAILALIGSALVAGSVKIGMLIAVRVVQGGGQGMLLALVPLYLSEVAPPHIRGFLTGLTTLSFGIGYVIVGWIAIACYHASNLTLSWRLPLALATVPPMALLAGLSFVSETPRFLVWRGQREEAWRVIKKLHYDPADPQDEGARAEFTQIVRQVEFDKEQNTSFIQMFKKPTWRRRSLLAMFATFAAQCTGVYGITNYLPLIFASLGMTGDVPLILYASYNTLGTVCVLASIILVDRVGRRPLIVTGYCLVAGVLLAEALLQWKYIGTTSKGGNGACIMCIFLYTVVFQCVDAPAFAWVAEIFPTNLRAKGVSLAIFSLFVGTITFTAPSPLAFKNIGWHMFLIYFGLAIVAAIIAWFFIVETKGVPMEEIGALFGDEVVVHLTTDGHGIVEDKSGPEEVENVSNADTAKV</sequence>
<feature type="region of interest" description="Disordered" evidence="7">
    <location>
        <begin position="548"/>
        <end position="568"/>
    </location>
</feature>
<comment type="caution">
    <text evidence="10">The sequence shown here is derived from an EMBL/GenBank/DDBJ whole genome shotgun (WGS) entry which is preliminary data.</text>
</comment>
<dbReference type="Gene3D" id="1.20.1250.20">
    <property type="entry name" value="MFS general substrate transporter like domains"/>
    <property type="match status" value="1"/>
</dbReference>
<dbReference type="SUPFAM" id="SSF103473">
    <property type="entry name" value="MFS general substrate transporter"/>
    <property type="match status" value="1"/>
</dbReference>
<dbReference type="Proteomes" id="UP001203852">
    <property type="component" value="Unassembled WGS sequence"/>
</dbReference>
<feature type="transmembrane region" description="Helical" evidence="8">
    <location>
        <begin position="179"/>
        <end position="200"/>
    </location>
</feature>
<keyword evidence="5 8" id="KW-1133">Transmembrane helix</keyword>
<dbReference type="FunFam" id="1.20.1250.20:FF:000134">
    <property type="entry name" value="MFS sugar transporter protein"/>
    <property type="match status" value="1"/>
</dbReference>
<feature type="transmembrane region" description="Helical" evidence="8">
    <location>
        <begin position="372"/>
        <end position="392"/>
    </location>
</feature>
<feature type="compositionally biased region" description="Polar residues" evidence="7">
    <location>
        <begin position="559"/>
        <end position="568"/>
    </location>
</feature>
<comment type="subcellular location">
    <subcellularLocation>
        <location evidence="1">Membrane</location>
        <topology evidence="1">Multi-pass membrane protein</topology>
    </subcellularLocation>
</comment>
<feature type="transmembrane region" description="Helical" evidence="8">
    <location>
        <begin position="399"/>
        <end position="418"/>
    </location>
</feature>
<dbReference type="InterPro" id="IPR005829">
    <property type="entry name" value="Sugar_transporter_CS"/>
</dbReference>
<organism evidence="10 11">
    <name type="scientific">Exophiala viscosa</name>
    <dbReference type="NCBI Taxonomy" id="2486360"/>
    <lineage>
        <taxon>Eukaryota</taxon>
        <taxon>Fungi</taxon>
        <taxon>Dikarya</taxon>
        <taxon>Ascomycota</taxon>
        <taxon>Pezizomycotina</taxon>
        <taxon>Eurotiomycetes</taxon>
        <taxon>Chaetothyriomycetidae</taxon>
        <taxon>Chaetothyriales</taxon>
        <taxon>Herpotrichiellaceae</taxon>
        <taxon>Exophiala</taxon>
    </lineage>
</organism>
<evidence type="ECO:0000256" key="3">
    <source>
        <dbReference type="ARBA" id="ARBA00022448"/>
    </source>
</evidence>
<keyword evidence="11" id="KW-1185">Reference proteome</keyword>
<dbReference type="PROSITE" id="PS50850">
    <property type="entry name" value="MFS"/>
    <property type="match status" value="1"/>
</dbReference>
<protein>
    <recommendedName>
        <fullName evidence="9">Major facilitator superfamily (MFS) profile domain-containing protein</fullName>
    </recommendedName>
</protein>
<dbReference type="PROSITE" id="PS00216">
    <property type="entry name" value="SUGAR_TRANSPORT_1"/>
    <property type="match status" value="1"/>
</dbReference>
<evidence type="ECO:0000256" key="2">
    <source>
        <dbReference type="ARBA" id="ARBA00010992"/>
    </source>
</evidence>
<feature type="domain" description="Major facilitator superfamily (MFS) profile" evidence="9">
    <location>
        <begin position="80"/>
        <end position="521"/>
    </location>
</feature>
<dbReference type="InterPro" id="IPR050360">
    <property type="entry name" value="MFS_Sugar_Transporters"/>
</dbReference>
<dbReference type="InterPro" id="IPR003663">
    <property type="entry name" value="Sugar/inositol_transpt"/>
</dbReference>
<keyword evidence="4 8" id="KW-0812">Transmembrane</keyword>
<evidence type="ECO:0000256" key="7">
    <source>
        <dbReference type="SAM" id="MobiDB-lite"/>
    </source>
</evidence>
<feature type="transmembrane region" description="Helical" evidence="8">
    <location>
        <begin position="334"/>
        <end position="352"/>
    </location>
</feature>
<dbReference type="EMBL" id="MU404350">
    <property type="protein sequence ID" value="KAI1617924.1"/>
    <property type="molecule type" value="Genomic_DNA"/>
</dbReference>
<comment type="similarity">
    <text evidence="2">Belongs to the major facilitator superfamily. Sugar transporter (TC 2.A.1.1) family.</text>
</comment>
<proteinExistence type="inferred from homology"/>
<reference evidence="10" key="1">
    <citation type="journal article" date="2022" name="bioRxiv">
        <title>Deciphering the potential niche of two novel black yeast fungi from a biological soil crust based on their genomes, phenotypes, and melanin regulation.</title>
        <authorList>
            <consortium name="DOE Joint Genome Institute"/>
            <person name="Carr E.C."/>
            <person name="Barton Q."/>
            <person name="Grambo S."/>
            <person name="Sullivan M."/>
            <person name="Renfro C.M."/>
            <person name="Kuo A."/>
            <person name="Pangilinan J."/>
            <person name="Lipzen A."/>
            <person name="Keymanesh K."/>
            <person name="Savage E."/>
            <person name="Barry K."/>
            <person name="Grigoriev I.V."/>
            <person name="Riekhof W.R."/>
            <person name="Harris S.S."/>
        </authorList>
    </citation>
    <scope>NUCLEOTIDE SEQUENCE</scope>
    <source>
        <strain evidence="10">JF 03-4F</strain>
    </source>
</reference>
<dbReference type="GO" id="GO:0016020">
    <property type="term" value="C:membrane"/>
    <property type="evidence" value="ECO:0007669"/>
    <property type="project" value="UniProtKB-SubCell"/>
</dbReference>
<dbReference type="PANTHER" id="PTHR48022:SF11">
    <property type="entry name" value="MONOSACCHARIDE TRANSPORTER (HXT8), PUTATIVE (AFU_ORTHOLOGUE AFUA_2G08120)-RELATED"/>
    <property type="match status" value="1"/>
</dbReference>